<gene>
    <name evidence="7" type="primary">Nlrc3-003</name>
</gene>
<evidence type="ECO:0000256" key="5">
    <source>
        <dbReference type="ARBA" id="ARBA00022840"/>
    </source>
</evidence>
<name>A0A6F9DN01_9ASCI</name>
<evidence type="ECO:0000256" key="2">
    <source>
        <dbReference type="ARBA" id="ARBA00022490"/>
    </source>
</evidence>
<evidence type="ECO:0000256" key="1">
    <source>
        <dbReference type="ARBA" id="ARBA00004496"/>
    </source>
</evidence>
<dbReference type="Gene3D" id="3.40.50.300">
    <property type="entry name" value="P-loop containing nucleotide triphosphate hydrolases"/>
    <property type="match status" value="1"/>
</dbReference>
<accession>A0A6F9DN01</accession>
<keyword evidence="3" id="KW-0677">Repeat</keyword>
<evidence type="ECO:0000256" key="3">
    <source>
        <dbReference type="ARBA" id="ARBA00022737"/>
    </source>
</evidence>
<dbReference type="Pfam" id="PF05729">
    <property type="entry name" value="NACHT"/>
    <property type="match status" value="1"/>
</dbReference>
<keyword evidence="5" id="KW-0067">ATP-binding</keyword>
<dbReference type="AlphaFoldDB" id="A0A6F9DN01"/>
<keyword evidence="2" id="KW-0963">Cytoplasm</keyword>
<reference evidence="7" key="1">
    <citation type="submission" date="2020-04" db="EMBL/GenBank/DDBJ databases">
        <authorList>
            <person name="Neveu A P."/>
        </authorList>
    </citation>
    <scope>NUCLEOTIDE SEQUENCE</scope>
    <source>
        <tissue evidence="7">Whole embryo</tissue>
    </source>
</reference>
<organism evidence="7">
    <name type="scientific">Phallusia mammillata</name>
    <dbReference type="NCBI Taxonomy" id="59560"/>
    <lineage>
        <taxon>Eukaryota</taxon>
        <taxon>Metazoa</taxon>
        <taxon>Chordata</taxon>
        <taxon>Tunicata</taxon>
        <taxon>Ascidiacea</taxon>
        <taxon>Phlebobranchia</taxon>
        <taxon>Ascidiidae</taxon>
        <taxon>Phallusia</taxon>
    </lineage>
</organism>
<keyword evidence="4" id="KW-0547">Nucleotide-binding</keyword>
<dbReference type="GO" id="GO:0005524">
    <property type="term" value="F:ATP binding"/>
    <property type="evidence" value="ECO:0007669"/>
    <property type="project" value="UniProtKB-KW"/>
</dbReference>
<comment type="subcellular location">
    <subcellularLocation>
        <location evidence="1">Cytoplasm</location>
    </subcellularLocation>
</comment>
<dbReference type="InterPro" id="IPR027417">
    <property type="entry name" value="P-loop_NTPase"/>
</dbReference>
<dbReference type="InterPro" id="IPR050637">
    <property type="entry name" value="NLRP_innate_immun_reg"/>
</dbReference>
<dbReference type="PANTHER" id="PTHR45690">
    <property type="entry name" value="NACHT, LRR AND PYD DOMAINS-CONTAINING PROTEIN 12"/>
    <property type="match status" value="1"/>
</dbReference>
<dbReference type="GO" id="GO:0005829">
    <property type="term" value="C:cytosol"/>
    <property type="evidence" value="ECO:0007669"/>
    <property type="project" value="UniProtKB-SubCell"/>
</dbReference>
<proteinExistence type="evidence at transcript level"/>
<evidence type="ECO:0000256" key="4">
    <source>
        <dbReference type="ARBA" id="ARBA00022741"/>
    </source>
</evidence>
<protein>
    <submittedName>
        <fullName evidence="7">Protein NLRC3-like</fullName>
    </submittedName>
</protein>
<dbReference type="PANTHER" id="PTHR45690:SF19">
    <property type="entry name" value="NACHT, LRR AND PYD DOMAINS-CONTAINING PROTEIN 3"/>
    <property type="match status" value="1"/>
</dbReference>
<dbReference type="Gene3D" id="3.80.10.10">
    <property type="entry name" value="Ribonuclease Inhibitor"/>
    <property type="match status" value="1"/>
</dbReference>
<dbReference type="InterPro" id="IPR007111">
    <property type="entry name" value="NACHT_NTPase"/>
</dbReference>
<dbReference type="InterPro" id="IPR032675">
    <property type="entry name" value="LRR_dom_sf"/>
</dbReference>
<evidence type="ECO:0000313" key="7">
    <source>
        <dbReference type="EMBL" id="CAB3264353.1"/>
    </source>
</evidence>
<evidence type="ECO:0000259" key="6">
    <source>
        <dbReference type="Pfam" id="PF05729"/>
    </source>
</evidence>
<feature type="domain" description="NACHT" evidence="6">
    <location>
        <begin position="35"/>
        <end position="126"/>
    </location>
</feature>
<sequence length="621" mass="70082">MEKCNLLNFLLVSTDHGYKFKPETDDAILDEINKSSDTLIVIDGLDEAEITGDFSKHPHGMSLYEKEKAYHILMNLLNCRLLPNAKKLIASRPNAFLKFNPECKPVFMLQVLGLSKESQNLLCKQYSKTEEQQKHVQDELEKQPNVSALLFIPIFARLIIPYFVDHLESNKPVLSISDVFLNQLKQWQKNPKFHTDLKHLKQLTKLALDGIEHRQFSFPCRDFVKHGIEMKSIEPFMCAHAKHQHGMLVLDGEKTFFFIHATWQEFLAALHLMVFASYEEFSSKIQQIFQQSSWEVVVRFLFGFCHQKVQEKLNTLFPDTQEINRKEKLVKAQARMLLPKLSELPSDIPSTAAKAYDDIIESFTQISEFESREKDSTLSNICSWANEAKDDDLTKAVANSLPNPLLLSGDFLPHQVMSFCHVLSAAEESHKLNVGDLWNQSTFTGPGLHTLLSTIQQSKHQIPKLHLEGVDLSVDFEIILELLPGITELSLDTCGLTISMVENLVGVITQHNTHLSYLDLSFNNLNGVGKYLAKSIHLMQVVELVQCNLQEDDFNAIAEATARRDTNMSLLNLGDNVMSKKALDSFAPGVHKLDGMGLNECSVTGDGLDNCALKSASGKNQ</sequence>
<dbReference type="SUPFAM" id="SSF52047">
    <property type="entry name" value="RNI-like"/>
    <property type="match status" value="1"/>
</dbReference>
<dbReference type="EMBL" id="LR788491">
    <property type="protein sequence ID" value="CAB3264353.1"/>
    <property type="molecule type" value="mRNA"/>
</dbReference>